<evidence type="ECO:0000256" key="3">
    <source>
        <dbReference type="ARBA" id="ARBA00022771"/>
    </source>
</evidence>
<dbReference type="PROSITE" id="PS50157">
    <property type="entry name" value="ZINC_FINGER_C2H2_2"/>
    <property type="match status" value="6"/>
</dbReference>
<dbReference type="SUPFAM" id="SSF57667">
    <property type="entry name" value="beta-beta-alpha zinc fingers"/>
    <property type="match status" value="4"/>
</dbReference>
<feature type="region of interest" description="Disordered" evidence="9">
    <location>
        <begin position="472"/>
        <end position="499"/>
    </location>
</feature>
<feature type="compositionally biased region" description="Basic and acidic residues" evidence="9">
    <location>
        <begin position="111"/>
        <end position="121"/>
    </location>
</feature>
<evidence type="ECO:0000256" key="4">
    <source>
        <dbReference type="ARBA" id="ARBA00022833"/>
    </source>
</evidence>
<keyword evidence="7" id="KW-0539">Nucleus</keyword>
<gene>
    <name evidence="11" type="ORF">BJ508DRAFT_359947</name>
</gene>
<proteinExistence type="predicted"/>
<dbReference type="PANTHER" id="PTHR46179">
    <property type="entry name" value="ZINC FINGER PROTEIN"/>
    <property type="match status" value="1"/>
</dbReference>
<comment type="subcellular location">
    <subcellularLocation>
        <location evidence="1">Nucleus</location>
    </subcellularLocation>
</comment>
<feature type="region of interest" description="Disordered" evidence="9">
    <location>
        <begin position="1"/>
        <end position="121"/>
    </location>
</feature>
<feature type="domain" description="C2H2-type" evidence="10">
    <location>
        <begin position="161"/>
        <end position="195"/>
    </location>
</feature>
<feature type="domain" description="C2H2-type" evidence="10">
    <location>
        <begin position="427"/>
        <end position="457"/>
    </location>
</feature>
<keyword evidence="2" id="KW-0479">Metal-binding</keyword>
<keyword evidence="3 8" id="KW-0863">Zinc-finger</keyword>
<protein>
    <recommendedName>
        <fullName evidence="10">C2H2-type domain-containing protein</fullName>
    </recommendedName>
</protein>
<feature type="region of interest" description="Disordered" evidence="9">
    <location>
        <begin position="308"/>
        <end position="336"/>
    </location>
</feature>
<evidence type="ECO:0000256" key="6">
    <source>
        <dbReference type="ARBA" id="ARBA00023163"/>
    </source>
</evidence>
<dbReference type="SMART" id="SM00355">
    <property type="entry name" value="ZnF_C2H2"/>
    <property type="match status" value="9"/>
</dbReference>
<dbReference type="GO" id="GO:0005634">
    <property type="term" value="C:nucleus"/>
    <property type="evidence" value="ECO:0007669"/>
    <property type="project" value="UniProtKB-SubCell"/>
</dbReference>
<evidence type="ECO:0000256" key="5">
    <source>
        <dbReference type="ARBA" id="ARBA00023015"/>
    </source>
</evidence>
<keyword evidence="5" id="KW-0805">Transcription regulation</keyword>
<evidence type="ECO:0000256" key="9">
    <source>
        <dbReference type="SAM" id="MobiDB-lite"/>
    </source>
</evidence>
<feature type="compositionally biased region" description="Polar residues" evidence="9">
    <location>
        <begin position="30"/>
        <end position="43"/>
    </location>
</feature>
<feature type="domain" description="C2H2-type" evidence="10">
    <location>
        <begin position="131"/>
        <end position="160"/>
    </location>
</feature>
<name>A0A3N4IRP6_ASCIM</name>
<evidence type="ECO:0000256" key="7">
    <source>
        <dbReference type="ARBA" id="ARBA00023242"/>
    </source>
</evidence>
<keyword evidence="12" id="KW-1185">Reference proteome</keyword>
<dbReference type="AlphaFoldDB" id="A0A3N4IRP6"/>
<accession>A0A3N4IRP6</accession>
<feature type="compositionally biased region" description="Polar residues" evidence="9">
    <location>
        <begin position="1"/>
        <end position="11"/>
    </location>
</feature>
<dbReference type="EMBL" id="ML119660">
    <property type="protein sequence ID" value="RPA84264.1"/>
    <property type="molecule type" value="Genomic_DNA"/>
</dbReference>
<dbReference type="PROSITE" id="PS00028">
    <property type="entry name" value="ZINC_FINGER_C2H2_1"/>
    <property type="match status" value="4"/>
</dbReference>
<feature type="domain" description="C2H2-type" evidence="10">
    <location>
        <begin position="228"/>
        <end position="258"/>
    </location>
</feature>
<feature type="domain" description="C2H2-type" evidence="10">
    <location>
        <begin position="196"/>
        <end position="225"/>
    </location>
</feature>
<evidence type="ECO:0000313" key="12">
    <source>
        <dbReference type="Proteomes" id="UP000275078"/>
    </source>
</evidence>
<sequence length="656" mass="74216">MSMQRSLSTQAKILPVSDVASPPAPAISDKQQFSTQDAVNTTARPKRKQEVETEADLANKRRKPTDEAAEDEQQSDYDDTGEYQEEEDLDRMPEDCESESDDEQYSEEEDRAPAEGSKELKHVMTSQGKRYACSFEGCLHTAKRPSRLIEHENTHRGIRPFVCTETINETPCGKSFFRRSHLTHHIKAMHEKARPHACTVPGCDKAFTTKQHQTRHEKTHENEGKGNIRCKEKDCGEHFRKKTQLERHMREFHNAELPFVCAWKNEDGQRCKEAFATKAKLSTHKSRMHKMKGIFVCESCPAQEGSQMQWGGLQQVGQSPQSSNEASQGPESVHSEELIITSNPANAILDSTNANYITAVAPPQPAFSTTTSQTARLCFTTHHELLHHLRQFHPPMCTLCKELFANEHALREHHNIKHVPLESRQSFKCEEENCTASFTRRSNLKTHIKTVHNNERKFECDVCKEKFGHKAVMKRHKNTKHGEPGQELPKKKQAKKRERLTKPMDTAQLLTGSGYEETGRDIECAYKRDGCQYRFARVIDLGNHLASKEHGMSAIEAMAMVEAMGLGRVNVKGLVNAGVQDAEAADLGLQVENQVQQQMQFDAQQNTFLNEYTTSPRLSEGGLPDLDGYAHTYIQRVDPILAQPVPQQAQHTVMLS</sequence>
<dbReference type="Proteomes" id="UP000275078">
    <property type="component" value="Unassembled WGS sequence"/>
</dbReference>
<dbReference type="OrthoDB" id="4748970at2759"/>
<dbReference type="GO" id="GO:0008270">
    <property type="term" value="F:zinc ion binding"/>
    <property type="evidence" value="ECO:0007669"/>
    <property type="project" value="UniProtKB-KW"/>
</dbReference>
<reference evidence="11 12" key="1">
    <citation type="journal article" date="2018" name="Nat. Ecol. Evol.">
        <title>Pezizomycetes genomes reveal the molecular basis of ectomycorrhizal truffle lifestyle.</title>
        <authorList>
            <person name="Murat C."/>
            <person name="Payen T."/>
            <person name="Noel B."/>
            <person name="Kuo A."/>
            <person name="Morin E."/>
            <person name="Chen J."/>
            <person name="Kohler A."/>
            <person name="Krizsan K."/>
            <person name="Balestrini R."/>
            <person name="Da Silva C."/>
            <person name="Montanini B."/>
            <person name="Hainaut M."/>
            <person name="Levati E."/>
            <person name="Barry K.W."/>
            <person name="Belfiori B."/>
            <person name="Cichocki N."/>
            <person name="Clum A."/>
            <person name="Dockter R.B."/>
            <person name="Fauchery L."/>
            <person name="Guy J."/>
            <person name="Iotti M."/>
            <person name="Le Tacon F."/>
            <person name="Lindquist E.A."/>
            <person name="Lipzen A."/>
            <person name="Malagnac F."/>
            <person name="Mello A."/>
            <person name="Molinier V."/>
            <person name="Miyauchi S."/>
            <person name="Poulain J."/>
            <person name="Riccioni C."/>
            <person name="Rubini A."/>
            <person name="Sitrit Y."/>
            <person name="Splivallo R."/>
            <person name="Traeger S."/>
            <person name="Wang M."/>
            <person name="Zifcakova L."/>
            <person name="Wipf D."/>
            <person name="Zambonelli A."/>
            <person name="Paolocci F."/>
            <person name="Nowrousian M."/>
            <person name="Ottonello S."/>
            <person name="Baldrian P."/>
            <person name="Spatafora J.W."/>
            <person name="Henrissat B."/>
            <person name="Nagy L.G."/>
            <person name="Aury J.M."/>
            <person name="Wincker P."/>
            <person name="Grigoriev I.V."/>
            <person name="Bonfante P."/>
            <person name="Martin F.M."/>
        </authorList>
    </citation>
    <scope>NUCLEOTIDE SEQUENCE [LARGE SCALE GENOMIC DNA]</scope>
    <source>
        <strain evidence="11 12">RN42</strain>
    </source>
</reference>
<dbReference type="InterPro" id="IPR013087">
    <property type="entry name" value="Znf_C2H2_type"/>
</dbReference>
<dbReference type="GO" id="GO:0006357">
    <property type="term" value="P:regulation of transcription by RNA polymerase II"/>
    <property type="evidence" value="ECO:0007669"/>
    <property type="project" value="TreeGrafter"/>
</dbReference>
<evidence type="ECO:0000256" key="2">
    <source>
        <dbReference type="ARBA" id="ARBA00022723"/>
    </source>
</evidence>
<dbReference type="STRING" id="1160509.A0A3N4IRP6"/>
<feature type="compositionally biased region" description="Basic and acidic residues" evidence="9">
    <location>
        <begin position="480"/>
        <end position="490"/>
    </location>
</feature>
<evidence type="ECO:0000256" key="1">
    <source>
        <dbReference type="ARBA" id="ARBA00004123"/>
    </source>
</evidence>
<dbReference type="Gene3D" id="3.30.160.60">
    <property type="entry name" value="Classic Zinc Finger"/>
    <property type="match status" value="5"/>
</dbReference>
<evidence type="ECO:0000313" key="11">
    <source>
        <dbReference type="EMBL" id="RPA84264.1"/>
    </source>
</evidence>
<feature type="compositionally biased region" description="Low complexity" evidence="9">
    <location>
        <begin position="15"/>
        <end position="29"/>
    </location>
</feature>
<dbReference type="InterPro" id="IPR051061">
    <property type="entry name" value="Zinc_finger_trans_reg"/>
</dbReference>
<evidence type="ECO:0000259" key="10">
    <source>
        <dbReference type="PROSITE" id="PS50157"/>
    </source>
</evidence>
<organism evidence="11 12">
    <name type="scientific">Ascobolus immersus RN42</name>
    <dbReference type="NCBI Taxonomy" id="1160509"/>
    <lineage>
        <taxon>Eukaryota</taxon>
        <taxon>Fungi</taxon>
        <taxon>Dikarya</taxon>
        <taxon>Ascomycota</taxon>
        <taxon>Pezizomycotina</taxon>
        <taxon>Pezizomycetes</taxon>
        <taxon>Pezizales</taxon>
        <taxon>Ascobolaceae</taxon>
        <taxon>Ascobolus</taxon>
    </lineage>
</organism>
<keyword evidence="4" id="KW-0862">Zinc</keyword>
<feature type="compositionally biased region" description="Polar residues" evidence="9">
    <location>
        <begin position="315"/>
        <end position="330"/>
    </location>
</feature>
<feature type="compositionally biased region" description="Acidic residues" evidence="9">
    <location>
        <begin position="67"/>
        <end position="110"/>
    </location>
</feature>
<dbReference type="Pfam" id="PF00096">
    <property type="entry name" value="zf-C2H2"/>
    <property type="match status" value="3"/>
</dbReference>
<feature type="domain" description="C2H2-type" evidence="10">
    <location>
        <begin position="458"/>
        <end position="485"/>
    </location>
</feature>
<keyword evidence="6" id="KW-0804">Transcription</keyword>
<evidence type="ECO:0000256" key="8">
    <source>
        <dbReference type="PROSITE-ProRule" id="PRU00042"/>
    </source>
</evidence>
<dbReference type="PANTHER" id="PTHR46179:SF13">
    <property type="entry name" value="C2H2-TYPE DOMAIN-CONTAINING PROTEIN"/>
    <property type="match status" value="1"/>
</dbReference>
<dbReference type="InterPro" id="IPR036236">
    <property type="entry name" value="Znf_C2H2_sf"/>
</dbReference>